<evidence type="ECO:0000313" key="3">
    <source>
        <dbReference type="Proteomes" id="UP000218690"/>
    </source>
</evidence>
<dbReference type="SMART" id="SM00507">
    <property type="entry name" value="HNHc"/>
    <property type="match status" value="1"/>
</dbReference>
<keyword evidence="2" id="KW-0378">Hydrolase</keyword>
<gene>
    <name evidence="2" type="ORF">COM45_06465</name>
</gene>
<reference evidence="2 3" key="1">
    <citation type="submission" date="2017-09" db="EMBL/GenBank/DDBJ databases">
        <title>Draft Genome Sequence of Corynebacterium accolens AH4003.</title>
        <authorList>
            <person name="Chen Y."/>
            <person name="Oosthuysen W.F."/>
            <person name="Kelley S."/>
            <person name="Horswill A."/>
        </authorList>
    </citation>
    <scope>NUCLEOTIDE SEQUENCE [LARGE SCALE GENOMIC DNA]</scope>
    <source>
        <strain evidence="2 3">AH4003</strain>
    </source>
</reference>
<dbReference type="GO" id="GO:0003676">
    <property type="term" value="F:nucleic acid binding"/>
    <property type="evidence" value="ECO:0007669"/>
    <property type="project" value="InterPro"/>
</dbReference>
<dbReference type="AlphaFoldDB" id="A0A2A4AIS8"/>
<organism evidence="2 3">
    <name type="scientific">Corynebacterium accolens</name>
    <dbReference type="NCBI Taxonomy" id="38284"/>
    <lineage>
        <taxon>Bacteria</taxon>
        <taxon>Bacillati</taxon>
        <taxon>Actinomycetota</taxon>
        <taxon>Actinomycetes</taxon>
        <taxon>Mycobacteriales</taxon>
        <taxon>Corynebacteriaceae</taxon>
        <taxon>Corynebacterium</taxon>
    </lineage>
</organism>
<protein>
    <submittedName>
        <fullName evidence="2">HNH endonuclease</fullName>
    </submittedName>
</protein>
<proteinExistence type="predicted"/>
<accession>A0A2A4AIS8</accession>
<dbReference type="InterPro" id="IPR003615">
    <property type="entry name" value="HNH_nuc"/>
</dbReference>
<dbReference type="GO" id="GO:0004519">
    <property type="term" value="F:endonuclease activity"/>
    <property type="evidence" value="ECO:0007669"/>
    <property type="project" value="UniProtKB-KW"/>
</dbReference>
<dbReference type="Gene3D" id="1.10.30.50">
    <property type="match status" value="1"/>
</dbReference>
<dbReference type="CDD" id="cd00085">
    <property type="entry name" value="HNHc"/>
    <property type="match status" value="1"/>
</dbReference>
<dbReference type="Pfam" id="PF01844">
    <property type="entry name" value="HNH"/>
    <property type="match status" value="1"/>
</dbReference>
<name>A0A2A4AIS8_9CORY</name>
<dbReference type="InterPro" id="IPR002711">
    <property type="entry name" value="HNH"/>
</dbReference>
<keyword evidence="2" id="KW-0255">Endonuclease</keyword>
<feature type="domain" description="HNH nuclease" evidence="1">
    <location>
        <begin position="247"/>
        <end position="300"/>
    </location>
</feature>
<evidence type="ECO:0000259" key="1">
    <source>
        <dbReference type="SMART" id="SM00507"/>
    </source>
</evidence>
<sequence>MTLQAYLDALRPGMDIIAGAQGMSAAQLEALGAPDTEARMLARLAHTYFGPTKFSAKQRTARESTHSLPVLKIIERYAAKAANQAEAWRLREKLCALQAPASDIEKQARRLTRRPARGPRAGARLYRRRKAWTLAITGPSDMIADLWARLDKTKPVEQLTGLLYGGVKAAQRPTPRTNVIVRLPEFIDVLHGTGDEITLRLTNGATMTGKDYLERVLADAGLGELFTLIHPVEGPVNLYRAQRHASSKQRLMAAAENPTCPWPECNIGADEAQVHHIHPWRLGGETNMANLTTCCGYHNGVNQDDPNAPPGRGRLDRIDGVVTWHRGRC</sequence>
<keyword evidence="2" id="KW-0540">Nuclease</keyword>
<comment type="caution">
    <text evidence="2">The sequence shown here is derived from an EMBL/GenBank/DDBJ whole genome shotgun (WGS) entry which is preliminary data.</text>
</comment>
<dbReference type="Proteomes" id="UP000218690">
    <property type="component" value="Unassembled WGS sequence"/>
</dbReference>
<dbReference type="EMBL" id="NWBP01000022">
    <property type="protein sequence ID" value="PCC82813.1"/>
    <property type="molecule type" value="Genomic_DNA"/>
</dbReference>
<dbReference type="GO" id="GO:0008270">
    <property type="term" value="F:zinc ion binding"/>
    <property type="evidence" value="ECO:0007669"/>
    <property type="project" value="InterPro"/>
</dbReference>
<evidence type="ECO:0000313" key="2">
    <source>
        <dbReference type="EMBL" id="PCC82813.1"/>
    </source>
</evidence>